<evidence type="ECO:0000256" key="2">
    <source>
        <dbReference type="ARBA" id="ARBA00022630"/>
    </source>
</evidence>
<evidence type="ECO:0000313" key="8">
    <source>
        <dbReference type="Proteomes" id="UP001431693"/>
    </source>
</evidence>
<dbReference type="PANTHER" id="PTHR43425">
    <property type="entry name" value="OXYGEN-INSENSITIVE NADPH NITROREDUCTASE"/>
    <property type="match status" value="1"/>
</dbReference>
<name>A0ABT6ZI08_9ACTN</name>
<dbReference type="Gene3D" id="3.40.109.10">
    <property type="entry name" value="NADH Oxidase"/>
    <property type="match status" value="1"/>
</dbReference>
<evidence type="ECO:0000259" key="6">
    <source>
        <dbReference type="Pfam" id="PF00881"/>
    </source>
</evidence>
<dbReference type="PANTHER" id="PTHR43425:SF2">
    <property type="entry name" value="OXYGEN-INSENSITIVE NADPH NITROREDUCTASE"/>
    <property type="match status" value="1"/>
</dbReference>
<comment type="similarity">
    <text evidence="1 5">Belongs to the flavin oxidoreductase frp family.</text>
</comment>
<keyword evidence="8" id="KW-1185">Reference proteome</keyword>
<evidence type="ECO:0000313" key="7">
    <source>
        <dbReference type="EMBL" id="MDJ1128686.1"/>
    </source>
</evidence>
<evidence type="ECO:0000256" key="3">
    <source>
        <dbReference type="ARBA" id="ARBA00022643"/>
    </source>
</evidence>
<dbReference type="SUPFAM" id="SSF55469">
    <property type="entry name" value="FMN-dependent nitroreductase-like"/>
    <property type="match status" value="1"/>
</dbReference>
<evidence type="ECO:0000256" key="1">
    <source>
        <dbReference type="ARBA" id="ARBA00008366"/>
    </source>
</evidence>
<dbReference type="PIRSF" id="PIRSF005426">
    <property type="entry name" value="Frp"/>
    <property type="match status" value="1"/>
</dbReference>
<evidence type="ECO:0000256" key="4">
    <source>
        <dbReference type="ARBA" id="ARBA00023002"/>
    </source>
</evidence>
<dbReference type="Proteomes" id="UP001431693">
    <property type="component" value="Unassembled WGS sequence"/>
</dbReference>
<accession>A0ABT6ZI08</accession>
<protein>
    <submittedName>
        <fullName evidence="7">Nitroreductase family protein</fullName>
    </submittedName>
</protein>
<sequence length="245" mass="27204">MSGAANEVLEQLWARKSVRAFSDEPVTAEERRLILEAACQAPTAGNQQLYTIVDVTDQAEKERLADLCDHQPFIAKAPLVLVFCADCDKWLRAYGFAGIEARRPGVGDLLLAVSDANIAAQNAVMAAWSLGVGSCYIGDVMERCEEMRGLLALPEWVFPAAMVVFGRPTAQQAERQKPSRVPLGAVVCENRYVPWDETTAREALAERAGIKGYDAWVRAFCARKYESGFSREMTRSVEQYLEMFQ</sequence>
<gene>
    <name evidence="7" type="ORF">QJ043_01105</name>
</gene>
<keyword evidence="3 5" id="KW-0288">FMN</keyword>
<dbReference type="EMBL" id="JASJEX010000001">
    <property type="protein sequence ID" value="MDJ1128686.1"/>
    <property type="molecule type" value="Genomic_DNA"/>
</dbReference>
<dbReference type="InterPro" id="IPR000415">
    <property type="entry name" value="Nitroreductase-like"/>
</dbReference>
<organism evidence="7 8">
    <name type="scientific">Kribbibacterium absianum</name>
    <dbReference type="NCBI Taxonomy" id="3044210"/>
    <lineage>
        <taxon>Bacteria</taxon>
        <taxon>Bacillati</taxon>
        <taxon>Actinomycetota</taxon>
        <taxon>Coriobacteriia</taxon>
        <taxon>Coriobacteriales</taxon>
        <taxon>Kribbibacteriaceae</taxon>
        <taxon>Kribbibacterium</taxon>
    </lineage>
</organism>
<comment type="caution">
    <text evidence="7">The sequence shown here is derived from an EMBL/GenBank/DDBJ whole genome shotgun (WGS) entry which is preliminary data.</text>
</comment>
<feature type="domain" description="Nitroreductase" evidence="6">
    <location>
        <begin position="14"/>
        <end position="166"/>
    </location>
</feature>
<reference evidence="7" key="1">
    <citation type="submission" date="2023-05" db="EMBL/GenBank/DDBJ databases">
        <title>[olsenella] sp. nov., isolated from a pig farm feces dump.</title>
        <authorList>
            <person name="Chang Y.-H."/>
        </authorList>
    </citation>
    <scope>NUCLEOTIDE SEQUENCE</scope>
    <source>
        <strain evidence="7">YH-ols2217</strain>
    </source>
</reference>
<dbReference type="RefSeq" id="WP_283712327.1">
    <property type="nucleotide sequence ID" value="NZ_JASJEW010000001.1"/>
</dbReference>
<keyword evidence="4 5" id="KW-0560">Oxidoreductase</keyword>
<proteinExistence type="inferred from homology"/>
<dbReference type="InterPro" id="IPR029479">
    <property type="entry name" value="Nitroreductase"/>
</dbReference>
<evidence type="ECO:0000256" key="5">
    <source>
        <dbReference type="PIRNR" id="PIRNR005426"/>
    </source>
</evidence>
<dbReference type="Pfam" id="PF00881">
    <property type="entry name" value="Nitroreductase"/>
    <property type="match status" value="1"/>
</dbReference>
<dbReference type="InterPro" id="IPR016446">
    <property type="entry name" value="Flavin_OxRdtase_Frp"/>
</dbReference>
<keyword evidence="2 5" id="KW-0285">Flavoprotein</keyword>
<keyword evidence="5" id="KW-0521">NADP</keyword>